<dbReference type="GO" id="GO:0003677">
    <property type="term" value="F:DNA binding"/>
    <property type="evidence" value="ECO:0007669"/>
    <property type="project" value="UniProtKB-KW"/>
</dbReference>
<gene>
    <name evidence="2" type="ORF">ABK905_21620</name>
</gene>
<dbReference type="Gene3D" id="2.10.260.10">
    <property type="match status" value="1"/>
</dbReference>
<dbReference type="SUPFAM" id="SSF89447">
    <property type="entry name" value="AbrB/MazE/MraZ-like"/>
    <property type="match status" value="1"/>
</dbReference>
<feature type="domain" description="SpoVT-AbrB" evidence="1">
    <location>
        <begin position="7"/>
        <end position="52"/>
    </location>
</feature>
<dbReference type="EMBL" id="CP157947">
    <property type="protein sequence ID" value="XBS69064.1"/>
    <property type="molecule type" value="Genomic_DNA"/>
</dbReference>
<dbReference type="AlphaFoldDB" id="A0AAU7Q7N3"/>
<organism evidence="2">
    <name type="scientific">Acerihabitans sp. KWT182</name>
    <dbReference type="NCBI Taxonomy" id="3157919"/>
    <lineage>
        <taxon>Bacteria</taxon>
        <taxon>Pseudomonadati</taxon>
        <taxon>Pseudomonadota</taxon>
        <taxon>Gammaproteobacteria</taxon>
        <taxon>Enterobacterales</taxon>
        <taxon>Pectobacteriaceae</taxon>
        <taxon>Acerihabitans</taxon>
    </lineage>
</organism>
<dbReference type="InterPro" id="IPR007159">
    <property type="entry name" value="SpoVT-AbrB_dom"/>
</dbReference>
<keyword evidence="2" id="KW-0238">DNA-binding</keyword>
<accession>A0AAU7Q7N3</accession>
<dbReference type="SMART" id="SM00966">
    <property type="entry name" value="SpoVT_AbrB"/>
    <property type="match status" value="1"/>
</dbReference>
<name>A0AAU7Q7N3_9GAMM</name>
<dbReference type="InterPro" id="IPR037914">
    <property type="entry name" value="SpoVT-AbrB_sf"/>
</dbReference>
<sequence length="90" mass="9737">MQILKVRAQGGAMIVTIPRDIAAELGWFVGTEVQLERQGESLSIKPAKRAARGAFTVAELLGQIDSDEIAALNEDVKAFTHSVPVGKEYQ</sequence>
<evidence type="ECO:0000313" key="2">
    <source>
        <dbReference type="EMBL" id="XBS69064.1"/>
    </source>
</evidence>
<protein>
    <submittedName>
        <fullName evidence="2">AbrB/MazE/SpoVT family DNA-binding domain-containing protein</fullName>
    </submittedName>
</protein>
<reference evidence="2" key="1">
    <citation type="submission" date="2024-06" db="EMBL/GenBank/DDBJ databases">
        <authorList>
            <person name="Coelho C."/>
            <person name="Bento M."/>
            <person name="Garcia E."/>
            <person name="Camelo A."/>
            <person name="Brandao I."/>
            <person name="Espirito Santo C."/>
            <person name="Trovao J."/>
            <person name="Verissimo A."/>
            <person name="Costa J."/>
            <person name="Tiago I."/>
        </authorList>
    </citation>
    <scope>NUCLEOTIDE SEQUENCE</scope>
    <source>
        <strain evidence="2">KWT182</strain>
    </source>
</reference>
<evidence type="ECO:0000259" key="1">
    <source>
        <dbReference type="SMART" id="SM00966"/>
    </source>
</evidence>
<proteinExistence type="predicted"/>